<keyword evidence="3 6" id="KW-0863">Zinc-finger</keyword>
<dbReference type="SUPFAM" id="SSF57903">
    <property type="entry name" value="FYVE/PHD zinc finger"/>
    <property type="match status" value="1"/>
</dbReference>
<evidence type="ECO:0000313" key="10">
    <source>
        <dbReference type="Proteomes" id="UP001327560"/>
    </source>
</evidence>
<evidence type="ECO:0000256" key="3">
    <source>
        <dbReference type="ARBA" id="ARBA00022771"/>
    </source>
</evidence>
<feature type="compositionally biased region" description="Basic and acidic residues" evidence="7">
    <location>
        <begin position="46"/>
        <end position="57"/>
    </location>
</feature>
<dbReference type="InterPro" id="IPR013083">
    <property type="entry name" value="Znf_RING/FYVE/PHD"/>
</dbReference>
<feature type="compositionally biased region" description="Basic and acidic residues" evidence="7">
    <location>
        <begin position="255"/>
        <end position="277"/>
    </location>
</feature>
<dbReference type="GO" id="GO:0005634">
    <property type="term" value="C:nucleus"/>
    <property type="evidence" value="ECO:0007669"/>
    <property type="project" value="UniProtKB-SubCell"/>
</dbReference>
<feature type="compositionally biased region" description="Polar residues" evidence="7">
    <location>
        <begin position="522"/>
        <end position="534"/>
    </location>
</feature>
<feature type="region of interest" description="Disordered" evidence="7">
    <location>
        <begin position="139"/>
        <end position="181"/>
    </location>
</feature>
<dbReference type="InterPro" id="IPR001965">
    <property type="entry name" value="Znf_PHD"/>
</dbReference>
<dbReference type="GO" id="GO:0006357">
    <property type="term" value="P:regulation of transcription by RNA polymerase II"/>
    <property type="evidence" value="ECO:0007669"/>
    <property type="project" value="TreeGrafter"/>
</dbReference>
<dbReference type="InterPro" id="IPR011011">
    <property type="entry name" value="Znf_FYVE_PHD"/>
</dbReference>
<dbReference type="Gene3D" id="3.30.40.10">
    <property type="entry name" value="Zinc/RING finger domain, C3HC4 (zinc finger)"/>
    <property type="match status" value="1"/>
</dbReference>
<dbReference type="PANTHER" id="PTHR46309:SF1">
    <property type="entry name" value="PHD FINGER PROTEIN 12"/>
    <property type="match status" value="1"/>
</dbReference>
<feature type="compositionally biased region" description="Basic and acidic residues" evidence="7">
    <location>
        <begin position="311"/>
        <end position="328"/>
    </location>
</feature>
<proteinExistence type="predicted"/>
<feature type="compositionally biased region" description="Polar residues" evidence="7">
    <location>
        <begin position="149"/>
        <end position="158"/>
    </location>
</feature>
<keyword evidence="5" id="KW-0539">Nucleus</keyword>
<dbReference type="GO" id="GO:0003714">
    <property type="term" value="F:transcription corepressor activity"/>
    <property type="evidence" value="ECO:0007669"/>
    <property type="project" value="InterPro"/>
</dbReference>
<organism evidence="9 10">
    <name type="scientific">Canna indica</name>
    <name type="common">Indian-shot</name>
    <dbReference type="NCBI Taxonomy" id="4628"/>
    <lineage>
        <taxon>Eukaryota</taxon>
        <taxon>Viridiplantae</taxon>
        <taxon>Streptophyta</taxon>
        <taxon>Embryophyta</taxon>
        <taxon>Tracheophyta</taxon>
        <taxon>Spermatophyta</taxon>
        <taxon>Magnoliopsida</taxon>
        <taxon>Liliopsida</taxon>
        <taxon>Zingiberales</taxon>
        <taxon>Cannaceae</taxon>
        <taxon>Canna</taxon>
    </lineage>
</organism>
<feature type="compositionally biased region" description="Polar residues" evidence="7">
    <location>
        <begin position="1157"/>
        <end position="1167"/>
    </location>
</feature>
<feature type="region of interest" description="Disordered" evidence="7">
    <location>
        <begin position="476"/>
        <end position="534"/>
    </location>
</feature>
<dbReference type="PROSITE" id="PS50016">
    <property type="entry name" value="ZF_PHD_2"/>
    <property type="match status" value="1"/>
</dbReference>
<evidence type="ECO:0000256" key="1">
    <source>
        <dbReference type="ARBA" id="ARBA00004123"/>
    </source>
</evidence>
<feature type="compositionally biased region" description="Basic and acidic residues" evidence="7">
    <location>
        <begin position="213"/>
        <end position="231"/>
    </location>
</feature>
<dbReference type="InterPro" id="IPR019787">
    <property type="entry name" value="Znf_PHD-finger"/>
</dbReference>
<gene>
    <name evidence="9" type="ORF">Cni_G08157</name>
</gene>
<keyword evidence="10" id="KW-1185">Reference proteome</keyword>
<dbReference type="SUPFAM" id="SSF55729">
    <property type="entry name" value="Acyl-CoA N-acyltransferases (Nat)"/>
    <property type="match status" value="1"/>
</dbReference>
<feature type="compositionally biased region" description="Basic and acidic residues" evidence="7">
    <location>
        <begin position="163"/>
        <end position="179"/>
    </location>
</feature>
<feature type="region of interest" description="Disordered" evidence="7">
    <location>
        <begin position="250"/>
        <end position="379"/>
    </location>
</feature>
<feature type="compositionally biased region" description="Basic and acidic residues" evidence="7">
    <location>
        <begin position="999"/>
        <end position="1011"/>
    </location>
</feature>
<keyword evidence="4" id="KW-0862">Zinc</keyword>
<dbReference type="EMBL" id="CP136891">
    <property type="protein sequence ID" value="WOK99445.1"/>
    <property type="molecule type" value="Genomic_DNA"/>
</dbReference>
<dbReference type="CDD" id="cd15532">
    <property type="entry name" value="PHD2_CHD_II"/>
    <property type="match status" value="1"/>
</dbReference>
<evidence type="ECO:0000256" key="2">
    <source>
        <dbReference type="ARBA" id="ARBA00022723"/>
    </source>
</evidence>
<evidence type="ECO:0000259" key="8">
    <source>
        <dbReference type="PROSITE" id="PS50016"/>
    </source>
</evidence>
<dbReference type="InterPro" id="IPR056511">
    <property type="entry name" value="IDM1_C"/>
</dbReference>
<dbReference type="PANTHER" id="PTHR46309">
    <property type="entry name" value="PHD FINGER PROTEIN 12"/>
    <property type="match status" value="1"/>
</dbReference>
<evidence type="ECO:0000256" key="7">
    <source>
        <dbReference type="SAM" id="MobiDB-lite"/>
    </source>
</evidence>
<dbReference type="InterPro" id="IPR054292">
    <property type="entry name" value="DUF7028"/>
</dbReference>
<reference evidence="9 10" key="1">
    <citation type="submission" date="2023-10" db="EMBL/GenBank/DDBJ databases">
        <title>Chromosome-scale genome assembly provides insights into flower coloration mechanisms of Canna indica.</title>
        <authorList>
            <person name="Li C."/>
        </authorList>
    </citation>
    <scope>NUCLEOTIDE SEQUENCE [LARGE SCALE GENOMIC DNA]</scope>
    <source>
        <tissue evidence="9">Flower</tissue>
    </source>
</reference>
<feature type="region of interest" description="Disordered" evidence="7">
    <location>
        <begin position="203"/>
        <end position="231"/>
    </location>
</feature>
<comment type="subcellular location">
    <subcellularLocation>
        <location evidence="1">Nucleus</location>
    </subcellularLocation>
</comment>
<name>A0AAQ3Q7N3_9LILI</name>
<feature type="compositionally biased region" description="Basic and acidic residues" evidence="7">
    <location>
        <begin position="1"/>
        <end position="10"/>
    </location>
</feature>
<feature type="compositionally biased region" description="Basic and acidic residues" evidence="7">
    <location>
        <begin position="335"/>
        <end position="345"/>
    </location>
</feature>
<protein>
    <recommendedName>
        <fullName evidence="8">PHD-type domain-containing protein</fullName>
    </recommendedName>
</protein>
<dbReference type="Pfam" id="PF22970">
    <property type="entry name" value="DUF7028"/>
    <property type="match status" value="1"/>
</dbReference>
<feature type="region of interest" description="Disordered" evidence="7">
    <location>
        <begin position="1"/>
        <end position="75"/>
    </location>
</feature>
<dbReference type="InterPro" id="IPR016181">
    <property type="entry name" value="Acyl_CoA_acyltransferase"/>
</dbReference>
<feature type="region of interest" description="Disordered" evidence="7">
    <location>
        <begin position="999"/>
        <end position="1018"/>
    </location>
</feature>
<dbReference type="Pfam" id="PF16135">
    <property type="entry name" value="TDBD"/>
    <property type="match status" value="1"/>
</dbReference>
<dbReference type="InterPro" id="IPR042163">
    <property type="entry name" value="PHF12"/>
</dbReference>
<evidence type="ECO:0000256" key="4">
    <source>
        <dbReference type="ARBA" id="ARBA00022833"/>
    </source>
</evidence>
<feature type="region of interest" description="Disordered" evidence="7">
    <location>
        <begin position="1134"/>
        <end position="1167"/>
    </location>
</feature>
<evidence type="ECO:0000313" key="9">
    <source>
        <dbReference type="EMBL" id="WOK99445.1"/>
    </source>
</evidence>
<dbReference type="InterPro" id="IPR032308">
    <property type="entry name" value="TDBD"/>
</dbReference>
<dbReference type="GO" id="GO:0008270">
    <property type="term" value="F:zinc ion binding"/>
    <property type="evidence" value="ECO:0007669"/>
    <property type="project" value="UniProtKB-KW"/>
</dbReference>
<feature type="compositionally biased region" description="Polar residues" evidence="7">
    <location>
        <begin position="347"/>
        <end position="362"/>
    </location>
</feature>
<dbReference type="Proteomes" id="UP001327560">
    <property type="component" value="Chromosome 2"/>
</dbReference>
<sequence>MSSVGKERGAVRKGGRNGFSSSKKVDDSSKEKKRRLILSDSDSDNDDRLVSSQKVDRGTALNGDRSSLDDDNGVEQIKKEEEVVVERNGKRVLRSDGVKYSEGHVVSENKEVIGGELVGKRSREPADSEVSVKKFKMEVSEKVGKKKSQTGGYNSKTKFPQDIMKEMNADTDGDSKESDGVMENRTQTISHKAGKMVAENVKVMESPGNRNLRVRDSCSRDSPDRRDVSGISRCKDDAVRVQGKSGVFRVLPSTKKADELENHISKSNDKERSKELSSGRVATRSALKQPSFSPDKIVHGKSSYQATLSKNESRKSKVGKEEESRSNEPKIVSPETEKKRADMPKSKTGSKIKNSSSSNTVSTEKRKSNSTSGLRTEKQKLRDQLKNILLNAGWTIDLRPRKGRNYEDSVYIPPEGQGGYWSITKAYAVYQEQLSITCNAQGKNSSGRSSRTSSGSDSIIPLESLSILKRIVVNKRRRRKEDSDEAEGGRMKKIKKTSERRHPRNKETEDKSDEIRSRKKSNSVLASNSKTSLGRNKERGCALLARGSNHEAEAEDNDYVPYVGKRTVLSWMIDMGVLPINGKVKYMNQRKTKTKLEGRITRDGINCSCCSKILTMSKFELHAGSKILEPLQNIVLEERGVSLLECQLEAWKKQDESERQGFYNVDVSGDDPNDDTCGICGDGGDLICCDGCPSTFHLSCLGMEKLPPGDWHCTNCCCRYCGGISADTTQKRDGTISSLLSCHQCEAKYHQDCVPESESVSAISIPDISFCSQSCRKVFKRLRKILGTKNDLESGFSWRVVRRFDEDASKSPLSSHLMIQCNSKIAVALAVMEECFLPVVDQRSGIHLIHNVMYNCGSNFSRLNYSGFYSFILERGDEIISVASIRIHGTRLAEMPFIGTRNMYRRQGMCRRLLVGIESALCSLNVEKLVIPAISELKDTWTNVFGFKPLEVSQELEVRSINVLVFPGTGLLQKPLSKVHSSKEYKPVDGVGMVEHDIKHQHQARSTHEYSEPSTVDPELDTSVQAVVDCINKEGEGPSVSSIKISCGSADSPQSKCKSPELKALENAGEMSTDNFPEGVLTGSLDEDKPPVDCSTDQKAQLTSKLTLSNKHKMKNMEANTSSDLQECDYVSKQMSPNGFAPKQQVKKNGEPPVCSLGSTSTSEMIKTHSPNLAESNGQVSPASNHDANLDEKPSIVNAEAAALHPNSSSTHEGSEPFAFEIVSRCINACAGNGSGGEVHNSDKSSRFSLQQSIVGAVHVTNCTCGSILSHAKSCKIPGETKHSDMTDSKMIDAENCNVQPELATVVVTGKVLTKSRHVYNDVANGTNNRKDNGSLVEPTLDFGSCAVCDASVDIRKLDAGSESCQ</sequence>
<dbReference type="SMART" id="SM00249">
    <property type="entry name" value="PHD"/>
    <property type="match status" value="2"/>
</dbReference>
<dbReference type="Pfam" id="PF00628">
    <property type="entry name" value="PHD"/>
    <property type="match status" value="1"/>
</dbReference>
<feature type="compositionally biased region" description="Basic residues" evidence="7">
    <location>
        <begin position="491"/>
        <end position="504"/>
    </location>
</feature>
<dbReference type="Pfam" id="PF23209">
    <property type="entry name" value="IDM1_C"/>
    <property type="match status" value="1"/>
</dbReference>
<keyword evidence="2" id="KW-0479">Metal-binding</keyword>
<evidence type="ECO:0000256" key="5">
    <source>
        <dbReference type="ARBA" id="ARBA00023242"/>
    </source>
</evidence>
<feature type="compositionally biased region" description="Basic and acidic residues" evidence="7">
    <location>
        <begin position="505"/>
        <end position="516"/>
    </location>
</feature>
<evidence type="ECO:0000256" key="6">
    <source>
        <dbReference type="PROSITE-ProRule" id="PRU00146"/>
    </source>
</evidence>
<feature type="domain" description="PHD-type" evidence="8">
    <location>
        <begin position="674"/>
        <end position="719"/>
    </location>
</feature>
<accession>A0AAQ3Q7N3</accession>